<evidence type="ECO:0000313" key="1">
    <source>
        <dbReference type="EMBL" id="GAA47867.1"/>
    </source>
</evidence>
<gene>
    <name evidence="1" type="ORF">CLF_100899</name>
</gene>
<proteinExistence type="predicted"/>
<dbReference type="Proteomes" id="UP000008909">
    <property type="component" value="Unassembled WGS sequence"/>
</dbReference>
<evidence type="ECO:0000313" key="2">
    <source>
        <dbReference type="Proteomes" id="UP000008909"/>
    </source>
</evidence>
<name>G7Y4I1_CLOSI</name>
<keyword evidence="2" id="KW-1185">Reference proteome</keyword>
<sequence>MNVPNPNLKDKETVFVRPLAIDQLVKRDSASVPRTTPSIAQWVPVVHKPSHHGGMLLVYRTWSTLNTEEANSCTGMQIYGHENLLMRVLSVDGERRNWAYVRAIVEQTGESLVARQHKHYLTRQRNTSNACHINCLALCSARCHITASSESGALISNGLASDHRHQKTQF</sequence>
<accession>G7Y4I1</accession>
<reference key="2">
    <citation type="submission" date="2011-10" db="EMBL/GenBank/DDBJ databases">
        <title>The genome and transcriptome sequence of Clonorchis sinensis provide insights into the carcinogenic liver fluke.</title>
        <authorList>
            <person name="Wang X."/>
            <person name="Huang Y."/>
            <person name="Chen W."/>
            <person name="Liu H."/>
            <person name="Guo L."/>
            <person name="Chen Y."/>
            <person name="Luo F."/>
            <person name="Zhou W."/>
            <person name="Sun J."/>
            <person name="Mao Q."/>
            <person name="Liang P."/>
            <person name="Zhou C."/>
            <person name="Tian Y."/>
            <person name="Men J."/>
            <person name="Lv X."/>
            <person name="Huang L."/>
            <person name="Zhou J."/>
            <person name="Hu Y."/>
            <person name="Li R."/>
            <person name="Zhang F."/>
            <person name="Lei H."/>
            <person name="Li X."/>
            <person name="Hu X."/>
            <person name="Liang C."/>
            <person name="Xu J."/>
            <person name="Wu Z."/>
            <person name="Yu X."/>
        </authorList>
    </citation>
    <scope>NUCLEOTIDE SEQUENCE</scope>
    <source>
        <strain>Henan</strain>
    </source>
</reference>
<reference evidence="1" key="1">
    <citation type="journal article" date="2011" name="Genome Biol.">
        <title>The draft genome of the carcinogenic human liver fluke Clonorchis sinensis.</title>
        <authorList>
            <person name="Wang X."/>
            <person name="Chen W."/>
            <person name="Huang Y."/>
            <person name="Sun J."/>
            <person name="Men J."/>
            <person name="Liu H."/>
            <person name="Luo F."/>
            <person name="Guo L."/>
            <person name="Lv X."/>
            <person name="Deng C."/>
            <person name="Zhou C."/>
            <person name="Fan Y."/>
            <person name="Li X."/>
            <person name="Huang L."/>
            <person name="Hu Y."/>
            <person name="Liang C."/>
            <person name="Hu X."/>
            <person name="Xu J."/>
            <person name="Yu X."/>
        </authorList>
    </citation>
    <scope>NUCLEOTIDE SEQUENCE [LARGE SCALE GENOMIC DNA]</scope>
    <source>
        <strain evidence="1">Henan</strain>
    </source>
</reference>
<organism evidence="1 2">
    <name type="scientific">Clonorchis sinensis</name>
    <name type="common">Chinese liver fluke</name>
    <dbReference type="NCBI Taxonomy" id="79923"/>
    <lineage>
        <taxon>Eukaryota</taxon>
        <taxon>Metazoa</taxon>
        <taxon>Spiralia</taxon>
        <taxon>Lophotrochozoa</taxon>
        <taxon>Platyhelminthes</taxon>
        <taxon>Trematoda</taxon>
        <taxon>Digenea</taxon>
        <taxon>Opisthorchiida</taxon>
        <taxon>Opisthorchiata</taxon>
        <taxon>Opisthorchiidae</taxon>
        <taxon>Clonorchis</taxon>
    </lineage>
</organism>
<dbReference type="AlphaFoldDB" id="G7Y4I1"/>
<dbReference type="EMBL" id="DF142858">
    <property type="protein sequence ID" value="GAA47867.1"/>
    <property type="molecule type" value="Genomic_DNA"/>
</dbReference>
<protein>
    <submittedName>
        <fullName evidence="1">Uncharacterized protein</fullName>
    </submittedName>
</protein>